<proteinExistence type="predicted"/>
<evidence type="ECO:0008006" key="4">
    <source>
        <dbReference type="Google" id="ProtNLM"/>
    </source>
</evidence>
<evidence type="ECO:0000313" key="2">
    <source>
        <dbReference type="EMBL" id="KAB7730485.1"/>
    </source>
</evidence>
<evidence type="ECO:0000313" key="3">
    <source>
        <dbReference type="Proteomes" id="UP000488299"/>
    </source>
</evidence>
<gene>
    <name evidence="2" type="ORF">F5984_15190</name>
</gene>
<evidence type="ECO:0000256" key="1">
    <source>
        <dbReference type="SAM" id="MobiDB-lite"/>
    </source>
</evidence>
<keyword evidence="3" id="KW-1185">Reference proteome</keyword>
<feature type="compositionally biased region" description="Polar residues" evidence="1">
    <location>
        <begin position="296"/>
        <end position="309"/>
    </location>
</feature>
<comment type="caution">
    <text evidence="2">The sequence shown here is derived from an EMBL/GenBank/DDBJ whole genome shotgun (WGS) entry which is preliminary data.</text>
</comment>
<organism evidence="2 3">
    <name type="scientific">Rudanella paleaurantiibacter</name>
    <dbReference type="NCBI Taxonomy" id="2614655"/>
    <lineage>
        <taxon>Bacteria</taxon>
        <taxon>Pseudomonadati</taxon>
        <taxon>Bacteroidota</taxon>
        <taxon>Cytophagia</taxon>
        <taxon>Cytophagales</taxon>
        <taxon>Cytophagaceae</taxon>
        <taxon>Rudanella</taxon>
    </lineage>
</organism>
<sequence length="309" mass="35359">MRYIDLANRYWQLHSKEAFMPTDSHLYFCLINAFNAKGQKDRWPESLAFTDGTLAALAGIAIKTLESARKRLSERGLLSVSTRGKGARKGADYFLTSPSTYPLTSPSTYANFTEVDAVEDQPTQEPLQQLTQRPKQILPRFYIYKETILHTPDKETLTKILSVAHRDDVTVRLAWMWLLQNKKPPAVALPPVPTAPSPKPRVARPELNIPFDVWWEAYGKKVDRKVCEPKWNRLTDAQREAALSHTTQYVIHTPNPRYRRNPETYLNRESWGNDILADEPEPLSRHVATDIRHTPPSVQLASFKSKTPD</sequence>
<dbReference type="RefSeq" id="WP_152125070.1">
    <property type="nucleotide sequence ID" value="NZ_WELI01000005.1"/>
</dbReference>
<dbReference type="EMBL" id="WELI01000005">
    <property type="protein sequence ID" value="KAB7730485.1"/>
    <property type="molecule type" value="Genomic_DNA"/>
</dbReference>
<protein>
    <recommendedName>
        <fullName evidence="4">Helix-turn-helix domain-containing protein</fullName>
    </recommendedName>
</protein>
<name>A0A7J5TZI3_9BACT</name>
<dbReference type="AlphaFoldDB" id="A0A7J5TZI3"/>
<accession>A0A7J5TZI3</accession>
<dbReference type="Proteomes" id="UP000488299">
    <property type="component" value="Unassembled WGS sequence"/>
</dbReference>
<feature type="region of interest" description="Disordered" evidence="1">
    <location>
        <begin position="290"/>
        <end position="309"/>
    </location>
</feature>
<reference evidence="2 3" key="1">
    <citation type="submission" date="2019-10" db="EMBL/GenBank/DDBJ databases">
        <title>Rudanella paleaurantiibacter sp. nov., isolated from sludge.</title>
        <authorList>
            <person name="Xu S.Q."/>
        </authorList>
    </citation>
    <scope>NUCLEOTIDE SEQUENCE [LARGE SCALE GENOMIC DNA]</scope>
    <source>
        <strain evidence="2 3">HX-22-17</strain>
    </source>
</reference>